<dbReference type="Gene3D" id="2.70.170.10">
    <property type="entry name" value="Neurotransmitter-gated ion-channel ligand-binding domain"/>
    <property type="match status" value="1"/>
</dbReference>
<dbReference type="CDD" id="cd18989">
    <property type="entry name" value="LGIC_ECD_cation"/>
    <property type="match status" value="1"/>
</dbReference>
<dbReference type="Gene3D" id="1.20.58.390">
    <property type="entry name" value="Neurotransmitter-gated ion-channel transmembrane domain"/>
    <property type="match status" value="1"/>
</dbReference>
<keyword evidence="3 5" id="KW-1133">Transmembrane helix</keyword>
<dbReference type="PANTHER" id="PTHR18945">
    <property type="entry name" value="NEUROTRANSMITTER GATED ION CHANNEL"/>
    <property type="match status" value="1"/>
</dbReference>
<dbReference type="GO" id="GO:0005230">
    <property type="term" value="F:extracellular ligand-gated monoatomic ion channel activity"/>
    <property type="evidence" value="ECO:0007669"/>
    <property type="project" value="InterPro"/>
</dbReference>
<evidence type="ECO:0000256" key="5">
    <source>
        <dbReference type="SAM" id="Phobius"/>
    </source>
</evidence>
<evidence type="ECO:0000259" key="6">
    <source>
        <dbReference type="Pfam" id="PF02931"/>
    </source>
</evidence>
<feature type="transmembrane region" description="Helical" evidence="5">
    <location>
        <begin position="212"/>
        <end position="230"/>
    </location>
</feature>
<dbReference type="InterPro" id="IPR006201">
    <property type="entry name" value="Neur_channel"/>
</dbReference>
<dbReference type="InterPro" id="IPR006202">
    <property type="entry name" value="Neur_chan_lig-bd"/>
</dbReference>
<dbReference type="Pfam" id="PF02931">
    <property type="entry name" value="Neur_chan_LBD"/>
    <property type="match status" value="1"/>
</dbReference>
<sequence>MVDMAFEYYLASLLFLAVNSTTKKMVENLQSWNDVRLAWNSSHFDGIEGFLINKKLIWIVDLLPWDSSSMTDLREPDVQHAYVNSNGNIELFAVRVISFSCDLNVKQFPLEKQECNVTFGSEPYKLEELHLHPKLAEDFFHEFPDNEWRVVDVTAAENQADTVPSATFTIHLRRGSAFHIVLIVIPSLVLTLLCVLGMFWSKFDCTNYLEKLALGFAAILATCTILQIVETSVPKTSQLPSLTIYIVINLLLETVAISTVVIASKIRSPLELAISSAKIKDRLRRFAFSWCKRLRVFCLVVFPLAAVINLLTLLFMDV</sequence>
<accession>A0AA36DNS4</accession>
<dbReference type="InterPro" id="IPR036719">
    <property type="entry name" value="Neuro-gated_channel_TM_sf"/>
</dbReference>
<protein>
    <recommendedName>
        <fullName evidence="6">Neurotransmitter-gated ion-channel ligand-binding domain-containing protein</fullName>
    </recommendedName>
</protein>
<comment type="caution">
    <text evidence="7">The sequence shown here is derived from an EMBL/GenBank/DDBJ whole genome shotgun (WGS) entry which is preliminary data.</text>
</comment>
<dbReference type="InterPro" id="IPR036734">
    <property type="entry name" value="Neur_chan_lig-bd_sf"/>
</dbReference>
<dbReference type="GO" id="GO:0016020">
    <property type="term" value="C:membrane"/>
    <property type="evidence" value="ECO:0007669"/>
    <property type="project" value="UniProtKB-SubCell"/>
</dbReference>
<dbReference type="SUPFAM" id="SSF90112">
    <property type="entry name" value="Neurotransmitter-gated ion-channel transmembrane pore"/>
    <property type="match status" value="1"/>
</dbReference>
<dbReference type="AlphaFoldDB" id="A0AA36DNS4"/>
<dbReference type="EMBL" id="CATQJL010000001">
    <property type="protein sequence ID" value="CAJ0589843.1"/>
    <property type="molecule type" value="Genomic_DNA"/>
</dbReference>
<evidence type="ECO:0000256" key="3">
    <source>
        <dbReference type="ARBA" id="ARBA00022989"/>
    </source>
</evidence>
<dbReference type="InterPro" id="IPR038050">
    <property type="entry name" value="Neuro_actylchol_rec"/>
</dbReference>
<evidence type="ECO:0000256" key="4">
    <source>
        <dbReference type="ARBA" id="ARBA00023136"/>
    </source>
</evidence>
<proteinExistence type="predicted"/>
<dbReference type="Proteomes" id="UP001176961">
    <property type="component" value="Unassembled WGS sequence"/>
</dbReference>
<feature type="transmembrane region" description="Helical" evidence="5">
    <location>
        <begin position="242"/>
        <end position="263"/>
    </location>
</feature>
<dbReference type="SUPFAM" id="SSF63712">
    <property type="entry name" value="Nicotinic receptor ligand binding domain-like"/>
    <property type="match status" value="1"/>
</dbReference>
<evidence type="ECO:0000313" key="7">
    <source>
        <dbReference type="EMBL" id="CAJ0589843.1"/>
    </source>
</evidence>
<feature type="transmembrane region" description="Helical" evidence="5">
    <location>
        <begin position="177"/>
        <end position="200"/>
    </location>
</feature>
<evidence type="ECO:0000256" key="2">
    <source>
        <dbReference type="ARBA" id="ARBA00022692"/>
    </source>
</evidence>
<gene>
    <name evidence="7" type="ORF">CYNAS_LOCUS1826</name>
</gene>
<feature type="domain" description="Neurotransmitter-gated ion-channel ligand-binding" evidence="6">
    <location>
        <begin position="25"/>
        <end position="174"/>
    </location>
</feature>
<feature type="transmembrane region" description="Helical" evidence="5">
    <location>
        <begin position="294"/>
        <end position="316"/>
    </location>
</feature>
<organism evidence="7 8">
    <name type="scientific">Cylicocyclus nassatus</name>
    <name type="common">Nematode worm</name>
    <dbReference type="NCBI Taxonomy" id="53992"/>
    <lineage>
        <taxon>Eukaryota</taxon>
        <taxon>Metazoa</taxon>
        <taxon>Ecdysozoa</taxon>
        <taxon>Nematoda</taxon>
        <taxon>Chromadorea</taxon>
        <taxon>Rhabditida</taxon>
        <taxon>Rhabditina</taxon>
        <taxon>Rhabditomorpha</taxon>
        <taxon>Strongyloidea</taxon>
        <taxon>Strongylidae</taxon>
        <taxon>Cylicocyclus</taxon>
    </lineage>
</organism>
<evidence type="ECO:0000256" key="1">
    <source>
        <dbReference type="ARBA" id="ARBA00004141"/>
    </source>
</evidence>
<keyword evidence="8" id="KW-1185">Reference proteome</keyword>
<dbReference type="GO" id="GO:0004888">
    <property type="term" value="F:transmembrane signaling receptor activity"/>
    <property type="evidence" value="ECO:0007669"/>
    <property type="project" value="InterPro"/>
</dbReference>
<name>A0AA36DNS4_CYLNA</name>
<reference evidence="7" key="1">
    <citation type="submission" date="2023-07" db="EMBL/GenBank/DDBJ databases">
        <authorList>
            <consortium name="CYATHOMIX"/>
        </authorList>
    </citation>
    <scope>NUCLEOTIDE SEQUENCE</scope>
    <source>
        <strain evidence="7">N/A</strain>
    </source>
</reference>
<keyword evidence="4 5" id="KW-0472">Membrane</keyword>
<comment type="subcellular location">
    <subcellularLocation>
        <location evidence="1">Membrane</location>
        <topology evidence="1">Multi-pass membrane protein</topology>
    </subcellularLocation>
</comment>
<evidence type="ECO:0000313" key="8">
    <source>
        <dbReference type="Proteomes" id="UP001176961"/>
    </source>
</evidence>
<keyword evidence="2 5" id="KW-0812">Transmembrane</keyword>